<reference evidence="2 3" key="1">
    <citation type="submission" date="2018-08" db="EMBL/GenBank/DDBJ databases">
        <title>Meiothermus granaticius genome AF-68 sequencing project.</title>
        <authorList>
            <person name="Da Costa M.S."/>
            <person name="Albuquerque L."/>
            <person name="Raposo P."/>
            <person name="Froufe H.J.C."/>
            <person name="Barroso C.S."/>
            <person name="Egas C."/>
        </authorList>
    </citation>
    <scope>NUCLEOTIDE SEQUENCE [LARGE SCALE GENOMIC DNA]</scope>
    <source>
        <strain evidence="2 3">AF-68</strain>
    </source>
</reference>
<keyword evidence="3" id="KW-1185">Reference proteome</keyword>
<accession>A0A399FAS2</accession>
<evidence type="ECO:0008006" key="4">
    <source>
        <dbReference type="Google" id="ProtNLM"/>
    </source>
</evidence>
<protein>
    <recommendedName>
        <fullName evidence="4">General stress protein 17M-like domain-containing protein</fullName>
    </recommendedName>
</protein>
<comment type="caution">
    <text evidence="2">The sequence shown here is derived from an EMBL/GenBank/DDBJ whole genome shotgun (WGS) entry which is preliminary data.</text>
</comment>
<evidence type="ECO:0000256" key="1">
    <source>
        <dbReference type="SAM" id="MobiDB-lite"/>
    </source>
</evidence>
<gene>
    <name evidence="2" type="ORF">Mgrana_02085</name>
</gene>
<dbReference type="RefSeq" id="WP_119357562.1">
    <property type="nucleotide sequence ID" value="NZ_BJXM01000007.1"/>
</dbReference>
<evidence type="ECO:0000313" key="2">
    <source>
        <dbReference type="EMBL" id="RIH92012.1"/>
    </source>
</evidence>
<name>A0A399FAS2_9DEIN</name>
<organism evidence="2 3">
    <name type="scientific">Meiothermus granaticius NBRC 107808</name>
    <dbReference type="NCBI Taxonomy" id="1227551"/>
    <lineage>
        <taxon>Bacteria</taxon>
        <taxon>Thermotogati</taxon>
        <taxon>Deinococcota</taxon>
        <taxon>Deinococci</taxon>
        <taxon>Thermales</taxon>
        <taxon>Thermaceae</taxon>
        <taxon>Meiothermus</taxon>
    </lineage>
</organism>
<dbReference type="Proteomes" id="UP000266178">
    <property type="component" value="Unassembled WGS sequence"/>
</dbReference>
<proteinExistence type="predicted"/>
<dbReference type="AlphaFoldDB" id="A0A399FAS2"/>
<dbReference type="EMBL" id="QWLB01000027">
    <property type="protein sequence ID" value="RIH92012.1"/>
    <property type="molecule type" value="Genomic_DNA"/>
</dbReference>
<sequence>MAKVYAVFEEDDALQRAIDGLEDKDYEILAPRGDLGQPREDSPDTDGAPGVPMVIGMSATGGSSTVVPIVVERDPSVGREEPEDYDRYLEDLPKDQHRRFMNALKEGAQILILKRADETTVQRLKDAGASLVSST</sequence>
<feature type="region of interest" description="Disordered" evidence="1">
    <location>
        <begin position="29"/>
        <end position="59"/>
    </location>
</feature>
<evidence type="ECO:0000313" key="3">
    <source>
        <dbReference type="Proteomes" id="UP000266178"/>
    </source>
</evidence>